<accession>Q0U9Y1</accession>
<dbReference type="EMBL" id="CH445343">
    <property type="protein sequence ID" value="EAT81141.1"/>
    <property type="molecule type" value="Genomic_DNA"/>
</dbReference>
<dbReference type="GeneID" id="5978583"/>
<dbReference type="HOGENOM" id="CLU_3299600_0_0_1"/>
<feature type="region of interest" description="Disordered" evidence="1">
    <location>
        <begin position="1"/>
        <end position="40"/>
    </location>
</feature>
<evidence type="ECO:0000256" key="1">
    <source>
        <dbReference type="SAM" id="MobiDB-lite"/>
    </source>
</evidence>
<protein>
    <submittedName>
        <fullName evidence="2">Uncharacterized protein</fullName>
    </submittedName>
</protein>
<dbReference type="Proteomes" id="UP000001055">
    <property type="component" value="Unassembled WGS sequence"/>
</dbReference>
<evidence type="ECO:0000313" key="2">
    <source>
        <dbReference type="EMBL" id="EAT81141.1"/>
    </source>
</evidence>
<dbReference type="InParanoid" id="Q0U9Y1"/>
<name>Q0U9Y1_PHANO</name>
<proteinExistence type="predicted"/>
<reference evidence="3" key="1">
    <citation type="journal article" date="2007" name="Plant Cell">
        <title>Dothideomycete-plant interactions illuminated by genome sequencing and EST analysis of the wheat pathogen Stagonospora nodorum.</title>
        <authorList>
            <person name="Hane J.K."/>
            <person name="Lowe R.G."/>
            <person name="Solomon P.S."/>
            <person name="Tan K.C."/>
            <person name="Schoch C.L."/>
            <person name="Spatafora J.W."/>
            <person name="Crous P.W."/>
            <person name="Kodira C."/>
            <person name="Birren B.W."/>
            <person name="Galagan J.E."/>
            <person name="Torriani S.F."/>
            <person name="McDonald B.A."/>
            <person name="Oliver R.P."/>
        </authorList>
    </citation>
    <scope>NUCLEOTIDE SEQUENCE [LARGE SCALE GENOMIC DNA]</scope>
    <source>
        <strain evidence="3">SN15 / ATCC MYA-4574 / FGSC 10173</strain>
    </source>
</reference>
<feature type="compositionally biased region" description="Basic and acidic residues" evidence="1">
    <location>
        <begin position="26"/>
        <end position="40"/>
    </location>
</feature>
<dbReference type="AlphaFoldDB" id="Q0U9Y1"/>
<evidence type="ECO:0000313" key="3">
    <source>
        <dbReference type="Proteomes" id="UP000001055"/>
    </source>
</evidence>
<organism evidence="2 3">
    <name type="scientific">Phaeosphaeria nodorum (strain SN15 / ATCC MYA-4574 / FGSC 10173)</name>
    <name type="common">Glume blotch fungus</name>
    <name type="synonym">Parastagonospora nodorum</name>
    <dbReference type="NCBI Taxonomy" id="321614"/>
    <lineage>
        <taxon>Eukaryota</taxon>
        <taxon>Fungi</taxon>
        <taxon>Dikarya</taxon>
        <taxon>Ascomycota</taxon>
        <taxon>Pezizomycotina</taxon>
        <taxon>Dothideomycetes</taxon>
        <taxon>Pleosporomycetidae</taxon>
        <taxon>Pleosporales</taxon>
        <taxon>Pleosporineae</taxon>
        <taxon>Phaeosphaeriaceae</taxon>
        <taxon>Parastagonospora</taxon>
    </lineage>
</organism>
<dbReference type="RefSeq" id="XP_001801675.1">
    <property type="nucleotide sequence ID" value="XM_001801623.1"/>
</dbReference>
<sequence length="40" mass="4371">MGRELVAPKTIRELDAPRESSQARGSGEKLDAPEKDFTSP</sequence>
<dbReference type="KEGG" id="pno:SNOG_11433"/>
<gene>
    <name evidence="2" type="ORF">SNOG_11433</name>
</gene>